<dbReference type="Pfam" id="PF00583">
    <property type="entry name" value="Acetyltransf_1"/>
    <property type="match status" value="1"/>
</dbReference>
<dbReference type="EMBL" id="CP058214">
    <property type="protein sequence ID" value="QPC44398.1"/>
    <property type="molecule type" value="Genomic_DNA"/>
</dbReference>
<feature type="domain" description="N-acetyltransferase" evidence="3">
    <location>
        <begin position="4"/>
        <end position="157"/>
    </location>
</feature>
<accession>A0A7S8HDK5</accession>
<evidence type="ECO:0000259" key="3">
    <source>
        <dbReference type="PROSITE" id="PS51186"/>
    </source>
</evidence>
<keyword evidence="5" id="KW-1185">Reference proteome</keyword>
<dbReference type="GO" id="GO:0016747">
    <property type="term" value="F:acyltransferase activity, transferring groups other than amino-acyl groups"/>
    <property type="evidence" value="ECO:0007669"/>
    <property type="project" value="InterPro"/>
</dbReference>
<keyword evidence="1 4" id="KW-0808">Transferase</keyword>
<evidence type="ECO:0000256" key="1">
    <source>
        <dbReference type="ARBA" id="ARBA00022679"/>
    </source>
</evidence>
<dbReference type="InterPro" id="IPR000182">
    <property type="entry name" value="GNAT_dom"/>
</dbReference>
<reference evidence="4 5" key="1">
    <citation type="submission" date="2020-06" db="EMBL/GenBank/DDBJ databases">
        <title>Genome sequence of 2 isolates from Red Sea Mangroves.</title>
        <authorList>
            <person name="Sefrji F."/>
            <person name="Michoud G."/>
            <person name="Merlino G."/>
            <person name="Daffonchio D."/>
        </authorList>
    </citation>
    <scope>NUCLEOTIDE SEQUENCE [LARGE SCALE GENOMIC DNA]</scope>
    <source>
        <strain evidence="4 5">R1DC25</strain>
    </source>
</reference>
<dbReference type="Proteomes" id="UP000593594">
    <property type="component" value="Chromosome"/>
</dbReference>
<dbReference type="PANTHER" id="PTHR43877">
    <property type="entry name" value="AMINOALKYLPHOSPHONATE N-ACETYLTRANSFERASE-RELATED-RELATED"/>
    <property type="match status" value="1"/>
</dbReference>
<dbReference type="CDD" id="cd04301">
    <property type="entry name" value="NAT_SF"/>
    <property type="match status" value="1"/>
</dbReference>
<dbReference type="RefSeq" id="WP_213161768.1">
    <property type="nucleotide sequence ID" value="NZ_CP058214.1"/>
</dbReference>
<evidence type="ECO:0000256" key="2">
    <source>
        <dbReference type="ARBA" id="ARBA00023315"/>
    </source>
</evidence>
<dbReference type="SUPFAM" id="SSF55729">
    <property type="entry name" value="Acyl-CoA N-acyltransferases (Nat)"/>
    <property type="match status" value="1"/>
</dbReference>
<name>A0A7S8HDK5_9HYPH</name>
<dbReference type="InterPro" id="IPR016181">
    <property type="entry name" value="Acyl_CoA_acyltransferase"/>
</dbReference>
<protein>
    <submittedName>
        <fullName evidence="4">GNAT family N-acetyltransferase</fullName>
    </submittedName>
</protein>
<keyword evidence="2" id="KW-0012">Acyltransferase</keyword>
<dbReference type="PROSITE" id="PS51186">
    <property type="entry name" value="GNAT"/>
    <property type="match status" value="1"/>
</dbReference>
<dbReference type="AlphaFoldDB" id="A0A7S8HDK5"/>
<evidence type="ECO:0000313" key="5">
    <source>
        <dbReference type="Proteomes" id="UP000593594"/>
    </source>
</evidence>
<sequence>MVGYHLRLAVASDTGGLVRLLHRSWETAWAPFVPAHVSERYYSHRVAEWFVETRRREIVVVERSGRLVGLVHSEADFVSALHVDPDWKRRGIGSCLMDRAETDVARRGHATVRLNTDDFNEPAQRFYRHRGFSEARRFPDLAYEGEVMTVEMHKALVDARQEA</sequence>
<dbReference type="PANTHER" id="PTHR43877:SF1">
    <property type="entry name" value="ACETYLTRANSFERASE"/>
    <property type="match status" value="1"/>
</dbReference>
<dbReference type="InterPro" id="IPR050832">
    <property type="entry name" value="Bact_Acetyltransf"/>
</dbReference>
<dbReference type="KEGG" id="kmn:HW532_17850"/>
<evidence type="ECO:0000313" key="4">
    <source>
        <dbReference type="EMBL" id="QPC44398.1"/>
    </source>
</evidence>
<dbReference type="Gene3D" id="3.40.630.30">
    <property type="match status" value="1"/>
</dbReference>
<organism evidence="4 5">
    <name type="scientific">Kaustia mangrovi</name>
    <dbReference type="NCBI Taxonomy" id="2593653"/>
    <lineage>
        <taxon>Bacteria</taxon>
        <taxon>Pseudomonadati</taxon>
        <taxon>Pseudomonadota</taxon>
        <taxon>Alphaproteobacteria</taxon>
        <taxon>Hyphomicrobiales</taxon>
        <taxon>Parvibaculaceae</taxon>
        <taxon>Kaustia</taxon>
    </lineage>
</organism>
<proteinExistence type="predicted"/>
<gene>
    <name evidence="4" type="ORF">HW532_17850</name>
</gene>